<dbReference type="EMBL" id="MOXJ01000015">
    <property type="protein sequence ID" value="PDO10398.1"/>
    <property type="molecule type" value="Genomic_DNA"/>
</dbReference>
<comment type="catalytic activity">
    <reaction evidence="4 5">
        <text>L-glutaminyl-[peptide chain release factor] + S-adenosyl-L-methionine = N(5)-methyl-L-glutaminyl-[peptide chain release factor] + S-adenosyl-L-homocysteine + H(+)</text>
        <dbReference type="Rhea" id="RHEA:42896"/>
        <dbReference type="Rhea" id="RHEA-COMP:10271"/>
        <dbReference type="Rhea" id="RHEA-COMP:10272"/>
        <dbReference type="ChEBI" id="CHEBI:15378"/>
        <dbReference type="ChEBI" id="CHEBI:30011"/>
        <dbReference type="ChEBI" id="CHEBI:57856"/>
        <dbReference type="ChEBI" id="CHEBI:59789"/>
        <dbReference type="ChEBI" id="CHEBI:61891"/>
        <dbReference type="EC" id="2.1.1.297"/>
    </reaction>
</comment>
<dbReference type="GO" id="GO:0003676">
    <property type="term" value="F:nucleic acid binding"/>
    <property type="evidence" value="ECO:0007669"/>
    <property type="project" value="InterPro"/>
</dbReference>
<dbReference type="CDD" id="cd02440">
    <property type="entry name" value="AdoMet_MTases"/>
    <property type="match status" value="1"/>
</dbReference>
<evidence type="ECO:0000259" key="6">
    <source>
        <dbReference type="Pfam" id="PF05175"/>
    </source>
</evidence>
<dbReference type="InterPro" id="IPR004556">
    <property type="entry name" value="HemK-like"/>
</dbReference>
<evidence type="ECO:0000313" key="9">
    <source>
        <dbReference type="Proteomes" id="UP000243688"/>
    </source>
</evidence>
<comment type="function">
    <text evidence="5">Methylates the class 1 translation termination release factors RF1/PrfA and RF2/PrfB on the glutamine residue of the universally conserved GGQ motif.</text>
</comment>
<feature type="domain" description="Methyltransferase small" evidence="6">
    <location>
        <begin position="129"/>
        <end position="209"/>
    </location>
</feature>
<gene>
    <name evidence="5" type="primary">prmC</name>
    <name evidence="8" type="ORF">BLM47_07680</name>
</gene>
<organism evidence="8 9">
    <name type="scientific">Candidatus Reconcilbacillus cellulovorans</name>
    <dbReference type="NCBI Taxonomy" id="1906605"/>
    <lineage>
        <taxon>Bacteria</taxon>
        <taxon>Bacillati</taxon>
        <taxon>Bacillota</taxon>
        <taxon>Bacilli</taxon>
        <taxon>Bacillales</taxon>
        <taxon>Paenibacillaceae</taxon>
        <taxon>Candidatus Reconcilbacillus</taxon>
    </lineage>
</organism>
<keyword evidence="3 5" id="KW-0949">S-adenosyl-L-methionine</keyword>
<dbReference type="InterPro" id="IPR040758">
    <property type="entry name" value="PrmC_N"/>
</dbReference>
<accession>A0A2A6DZA5</accession>
<dbReference type="Gene3D" id="3.40.50.150">
    <property type="entry name" value="Vaccinia Virus protein VP39"/>
    <property type="match status" value="1"/>
</dbReference>
<comment type="caution">
    <text evidence="8">The sequence shown here is derived from an EMBL/GenBank/DDBJ whole genome shotgun (WGS) entry which is preliminary data.</text>
</comment>
<reference evidence="8 9" key="1">
    <citation type="submission" date="2016-12" db="EMBL/GenBank/DDBJ databases">
        <title>Candidatus Reconcilibacillus cellulovorans genome.</title>
        <authorList>
            <person name="Kolinko S."/>
            <person name="Wu Y.-W."/>
            <person name="Tachea F."/>
            <person name="Denzel E."/>
            <person name="Hiras J."/>
            <person name="Baecker N."/>
            <person name="Chan L.J."/>
            <person name="Eichorst S.A."/>
            <person name="Frey D."/>
            <person name="Adams P.D."/>
            <person name="Pray T."/>
            <person name="Tanjore D."/>
            <person name="Petzold C.J."/>
            <person name="Gladden J.M."/>
            <person name="Simmons B.A."/>
            <person name="Singer S.W."/>
        </authorList>
    </citation>
    <scope>NUCLEOTIDE SEQUENCE [LARGE SCALE GENOMIC DNA]</scope>
    <source>
        <strain evidence="8">JTherm</strain>
    </source>
</reference>
<dbReference type="InterPro" id="IPR050320">
    <property type="entry name" value="N5-glutamine_MTase"/>
</dbReference>
<dbReference type="SUPFAM" id="SSF53335">
    <property type="entry name" value="S-adenosyl-L-methionine-dependent methyltransferases"/>
    <property type="match status" value="1"/>
</dbReference>
<dbReference type="NCBIfam" id="TIGR03534">
    <property type="entry name" value="RF_mod_PrmC"/>
    <property type="match status" value="1"/>
</dbReference>
<protein>
    <recommendedName>
        <fullName evidence="5">Release factor glutamine methyltransferase</fullName>
        <shortName evidence="5">RF MTase</shortName>
        <ecNumber evidence="5">2.1.1.297</ecNumber>
    </recommendedName>
    <alternativeName>
        <fullName evidence="5">N5-glutamine methyltransferase PrmC</fullName>
    </alternativeName>
    <alternativeName>
        <fullName evidence="5">Protein-(glutamine-N5) MTase PrmC</fullName>
    </alternativeName>
    <alternativeName>
        <fullName evidence="5">Protein-glutamine N-methyltransferase PrmC</fullName>
    </alternativeName>
</protein>
<dbReference type="PROSITE" id="PS00092">
    <property type="entry name" value="N6_MTASE"/>
    <property type="match status" value="1"/>
</dbReference>
<dbReference type="NCBIfam" id="TIGR00536">
    <property type="entry name" value="hemK_fam"/>
    <property type="match status" value="1"/>
</dbReference>
<dbReference type="Pfam" id="PF17827">
    <property type="entry name" value="PrmC_N"/>
    <property type="match status" value="1"/>
</dbReference>
<dbReference type="AlphaFoldDB" id="A0A2A6DZA5"/>
<comment type="similarity">
    <text evidence="5">Belongs to the protein N5-glutamine methyltransferase family. PrmC subfamily.</text>
</comment>
<dbReference type="InterPro" id="IPR007848">
    <property type="entry name" value="Small_mtfrase_dom"/>
</dbReference>
<keyword evidence="1 5" id="KW-0489">Methyltransferase</keyword>
<dbReference type="HAMAP" id="MF_02126">
    <property type="entry name" value="RF_methyltr_PrmC"/>
    <property type="match status" value="1"/>
</dbReference>
<feature type="binding site" evidence="5">
    <location>
        <position position="203"/>
    </location>
    <ligand>
        <name>S-adenosyl-L-methionine</name>
        <dbReference type="ChEBI" id="CHEBI:59789"/>
    </ligand>
</feature>
<evidence type="ECO:0000313" key="8">
    <source>
        <dbReference type="EMBL" id="PDO10398.1"/>
    </source>
</evidence>
<evidence type="ECO:0000256" key="5">
    <source>
        <dbReference type="HAMAP-Rule" id="MF_02126"/>
    </source>
</evidence>
<dbReference type="InterPro" id="IPR002052">
    <property type="entry name" value="DNA_methylase_N6_adenine_CS"/>
</dbReference>
<dbReference type="PANTHER" id="PTHR18895">
    <property type="entry name" value="HEMK METHYLTRANSFERASE"/>
    <property type="match status" value="1"/>
</dbReference>
<keyword evidence="2 5" id="KW-0808">Transferase</keyword>
<dbReference type="PANTHER" id="PTHR18895:SF74">
    <property type="entry name" value="MTRF1L RELEASE FACTOR GLUTAMINE METHYLTRANSFERASE"/>
    <property type="match status" value="1"/>
</dbReference>
<dbReference type="InterPro" id="IPR029063">
    <property type="entry name" value="SAM-dependent_MTases_sf"/>
</dbReference>
<feature type="domain" description="Release factor glutamine methyltransferase N-terminal" evidence="7">
    <location>
        <begin position="13"/>
        <end position="82"/>
    </location>
</feature>
<evidence type="ECO:0000256" key="4">
    <source>
        <dbReference type="ARBA" id="ARBA00048391"/>
    </source>
</evidence>
<feature type="binding site" evidence="5">
    <location>
        <begin position="134"/>
        <end position="138"/>
    </location>
    <ligand>
        <name>S-adenosyl-L-methionine</name>
        <dbReference type="ChEBI" id="CHEBI:59789"/>
    </ligand>
</feature>
<dbReference type="Proteomes" id="UP000243688">
    <property type="component" value="Unassembled WGS sequence"/>
</dbReference>
<dbReference type="GO" id="GO:0102559">
    <property type="term" value="F:peptide chain release factor N(5)-glutamine methyltransferase activity"/>
    <property type="evidence" value="ECO:0007669"/>
    <property type="project" value="UniProtKB-EC"/>
</dbReference>
<feature type="binding site" evidence="5">
    <location>
        <position position="186"/>
    </location>
    <ligand>
        <name>S-adenosyl-L-methionine</name>
        <dbReference type="ChEBI" id="CHEBI:59789"/>
    </ligand>
</feature>
<evidence type="ECO:0000256" key="2">
    <source>
        <dbReference type="ARBA" id="ARBA00022679"/>
    </source>
</evidence>
<dbReference type="InterPro" id="IPR019874">
    <property type="entry name" value="RF_methyltr_PrmC"/>
</dbReference>
<dbReference type="GO" id="GO:0032259">
    <property type="term" value="P:methylation"/>
    <property type="evidence" value="ECO:0007669"/>
    <property type="project" value="UniProtKB-KW"/>
</dbReference>
<dbReference type="EC" id="2.1.1.297" evidence="5"/>
<feature type="binding site" evidence="5">
    <location>
        <begin position="203"/>
        <end position="206"/>
    </location>
    <ligand>
        <name>substrate</name>
    </ligand>
</feature>
<proteinExistence type="inferred from homology"/>
<dbReference type="Gene3D" id="1.10.8.10">
    <property type="entry name" value="DNA helicase RuvA subunit, C-terminal domain"/>
    <property type="match status" value="1"/>
</dbReference>
<feature type="binding site" evidence="5">
    <location>
        <position position="157"/>
    </location>
    <ligand>
        <name>S-adenosyl-L-methionine</name>
        <dbReference type="ChEBI" id="CHEBI:59789"/>
    </ligand>
</feature>
<evidence type="ECO:0000256" key="3">
    <source>
        <dbReference type="ARBA" id="ARBA00022691"/>
    </source>
</evidence>
<evidence type="ECO:0000259" key="7">
    <source>
        <dbReference type="Pfam" id="PF17827"/>
    </source>
</evidence>
<sequence length="297" mass="32492">MDGRGGIAVTVREAWKRAFSFLRAKGESAASDAERLVRHALGLDRTALLSRWDEPFPPECEPLLFRMLERRLAGEPVQYIVGEECFFGLTFEVTPATLIPRPETEGLVERAIREAERVFGRDARTSALTAADLGTGSGAIAVALAASCSGWRIVATDLSREALAVARRNAERNGVADRIAWLEGDWLRPLEERGIAPDLIVSNPPYVRSGDIAGLQDEVRLYEPHLALDGGPDGLACYAAILEQIGRLPRVPAIAAFETAWDAAERVATLVRQTGFWREIRIECDLAGLDRYVVGVA</sequence>
<evidence type="ECO:0000256" key="1">
    <source>
        <dbReference type="ARBA" id="ARBA00022603"/>
    </source>
</evidence>
<name>A0A2A6DZA5_9BACL</name>
<dbReference type="Pfam" id="PF05175">
    <property type="entry name" value="MTS"/>
    <property type="match status" value="1"/>
</dbReference>